<dbReference type="RefSeq" id="WP_015738172.1">
    <property type="nucleotide sequence ID" value="NC_013385.1"/>
</dbReference>
<dbReference type="PROSITE" id="PS50943">
    <property type="entry name" value="HTH_CROC1"/>
    <property type="match status" value="1"/>
</dbReference>
<keyword evidence="1" id="KW-0238">DNA-binding</keyword>
<feature type="domain" description="HTH cro/C1-type" evidence="3">
    <location>
        <begin position="5"/>
        <end position="59"/>
    </location>
</feature>
<evidence type="ECO:0000256" key="2">
    <source>
        <dbReference type="SAM" id="MobiDB-lite"/>
    </source>
</evidence>
<dbReference type="KEGG" id="adg:Adeg_0118"/>
<dbReference type="SUPFAM" id="SSF47413">
    <property type="entry name" value="lambda repressor-like DNA-binding domains"/>
    <property type="match status" value="1"/>
</dbReference>
<protein>
    <submittedName>
        <fullName evidence="4">Transcriptional regulator, XRE family</fullName>
    </submittedName>
</protein>
<dbReference type="GO" id="GO:0003677">
    <property type="term" value="F:DNA binding"/>
    <property type="evidence" value="ECO:0007669"/>
    <property type="project" value="UniProtKB-KW"/>
</dbReference>
<evidence type="ECO:0000259" key="3">
    <source>
        <dbReference type="PROSITE" id="PS50943"/>
    </source>
</evidence>
<sequence>MRSSLRKARLRAGLTQSEVARLVGLTRASYTNIERGHKNPSVVTALRIAQVLNRSVEELFSDEPPAGQAAKREANTTMDKY</sequence>
<gene>
    <name evidence="4" type="ordered locus">Adeg_0118</name>
</gene>
<evidence type="ECO:0000313" key="4">
    <source>
        <dbReference type="EMBL" id="ACX51293.1"/>
    </source>
</evidence>
<dbReference type="PANTHER" id="PTHR46558:SF12">
    <property type="entry name" value="DNA-BINDING PROTEIN"/>
    <property type="match status" value="1"/>
</dbReference>
<organism evidence="4 5">
    <name type="scientific">Ammonifex degensii (strain DSM 10501 / KC4)</name>
    <dbReference type="NCBI Taxonomy" id="429009"/>
    <lineage>
        <taxon>Bacteria</taxon>
        <taxon>Bacillati</taxon>
        <taxon>Bacillota</taxon>
        <taxon>Clostridia</taxon>
        <taxon>Thermoanaerobacterales</taxon>
        <taxon>Thermoanaerobacteraceae</taxon>
        <taxon>Ammonifex</taxon>
    </lineage>
</organism>
<dbReference type="SMART" id="SM00530">
    <property type="entry name" value="HTH_XRE"/>
    <property type="match status" value="1"/>
</dbReference>
<dbReference type="OrthoDB" id="48775at2"/>
<dbReference type="STRING" id="429009.Adeg_0118"/>
<evidence type="ECO:0000313" key="5">
    <source>
        <dbReference type="Proteomes" id="UP000002620"/>
    </source>
</evidence>
<dbReference type="AlphaFoldDB" id="C9RAL6"/>
<dbReference type="EMBL" id="CP001785">
    <property type="protein sequence ID" value="ACX51293.1"/>
    <property type="molecule type" value="Genomic_DNA"/>
</dbReference>
<evidence type="ECO:0000256" key="1">
    <source>
        <dbReference type="ARBA" id="ARBA00023125"/>
    </source>
</evidence>
<dbReference type="eggNOG" id="COG1476">
    <property type="taxonomic scope" value="Bacteria"/>
</dbReference>
<feature type="region of interest" description="Disordered" evidence="2">
    <location>
        <begin position="61"/>
        <end position="81"/>
    </location>
</feature>
<dbReference type="Proteomes" id="UP000002620">
    <property type="component" value="Chromosome"/>
</dbReference>
<dbReference type="PANTHER" id="PTHR46558">
    <property type="entry name" value="TRACRIPTIONAL REGULATORY PROTEIN-RELATED-RELATED"/>
    <property type="match status" value="1"/>
</dbReference>
<name>C9RAL6_AMMDK</name>
<dbReference type="Gene3D" id="1.10.260.40">
    <property type="entry name" value="lambda repressor-like DNA-binding domains"/>
    <property type="match status" value="1"/>
</dbReference>
<proteinExistence type="predicted"/>
<dbReference type="CDD" id="cd00093">
    <property type="entry name" value="HTH_XRE"/>
    <property type="match status" value="1"/>
</dbReference>
<keyword evidence="5" id="KW-1185">Reference proteome</keyword>
<dbReference type="Pfam" id="PF01381">
    <property type="entry name" value="HTH_3"/>
    <property type="match status" value="1"/>
</dbReference>
<dbReference type="InterPro" id="IPR001387">
    <property type="entry name" value="Cro/C1-type_HTH"/>
</dbReference>
<reference evidence="4 5" key="1">
    <citation type="submission" date="2009-10" db="EMBL/GenBank/DDBJ databases">
        <title>Complete sequence of chromosome of Ammonifex degensii KC4.</title>
        <authorList>
            <consortium name="US DOE Joint Genome Institute"/>
            <person name="Kerfeld C."/>
            <person name="Goodner B."/>
            <person name="Huber H."/>
            <person name="Stetter K."/>
            <person name="Lucas S."/>
            <person name="Copeland A."/>
            <person name="Lapidus A."/>
            <person name="Glavina del Rio T."/>
            <person name="Dalin E."/>
            <person name="Tice H."/>
            <person name="Bruce D."/>
            <person name="Goodwin L."/>
            <person name="Pitluck S."/>
            <person name="Saunders E."/>
            <person name="Brettin T."/>
            <person name="Detter J.C."/>
            <person name="Han C."/>
            <person name="Larimer F."/>
            <person name="Land M."/>
            <person name="Hauser L."/>
            <person name="Kyrpides N."/>
            <person name="Ovchinnikova G."/>
            <person name="Richardson P."/>
        </authorList>
    </citation>
    <scope>NUCLEOTIDE SEQUENCE [LARGE SCALE GENOMIC DNA]</scope>
    <source>
        <strain evidence="5">DSM 10501 / KC4</strain>
    </source>
</reference>
<dbReference type="HOGENOM" id="CLU_066192_44_5_9"/>
<accession>C9RAL6</accession>
<dbReference type="InterPro" id="IPR010982">
    <property type="entry name" value="Lambda_DNA-bd_dom_sf"/>
</dbReference>
<feature type="compositionally biased region" description="Basic and acidic residues" evidence="2">
    <location>
        <begin position="70"/>
        <end position="81"/>
    </location>
</feature>